<dbReference type="Proteomes" id="UP000230886">
    <property type="component" value="Unassembled WGS sequence"/>
</dbReference>
<evidence type="ECO:0000256" key="1">
    <source>
        <dbReference type="ARBA" id="ARBA00006432"/>
    </source>
</evidence>
<dbReference type="InterPro" id="IPR045851">
    <property type="entry name" value="AMP-bd_C_sf"/>
</dbReference>
<comment type="caution">
    <text evidence="5">The sequence shown here is derived from an EMBL/GenBank/DDBJ whole genome shotgun (WGS) entry which is preliminary data.</text>
</comment>
<feature type="domain" description="AMP-binding enzyme C-terminal" evidence="4">
    <location>
        <begin position="486"/>
        <end position="561"/>
    </location>
</feature>
<protein>
    <submittedName>
        <fullName evidence="5">Acyl-CoA synthetase</fullName>
    </submittedName>
</protein>
<organism evidence="5 6">
    <name type="scientific">Rhodococcus qingshengii</name>
    <dbReference type="NCBI Taxonomy" id="334542"/>
    <lineage>
        <taxon>Bacteria</taxon>
        <taxon>Bacillati</taxon>
        <taxon>Actinomycetota</taxon>
        <taxon>Actinomycetes</taxon>
        <taxon>Mycobacteriales</taxon>
        <taxon>Nocardiaceae</taxon>
        <taxon>Rhodococcus</taxon>
        <taxon>Rhodococcus erythropolis group</taxon>
    </lineage>
</organism>
<sequence length="651" mass="69721">MNIIHKPFGCESPITSIDDVRRLERVPLSEAVQVRSTYELFCNAAAAFGDQTAIIFVSDADNLSETTYLSYHELLRHCHRAANLLHTLGLGDNEVVSILMPACPEYHFAIWGGSAAGIVQPLNPLLSEDKLAALMTAAGSRVLIAWGVDDDAPYWSRALALQSRVPTLKTVVRVAPHGETTDFEFDTVEPVVDFGSALAEQVDDRLVSGRDIGSDDIAAYFHTGGTTSDPKLARLSHGAQVFTAWTCVQLQGLTAAHVSINGYPLFHVAGVLVTSLPSFASGGVVVIPTTTLFRNSRVIRNYWHLVEYFRATELSAVPTSLAALVDVPLGGADISSLRYCRTGAAPLSADLAKRFDTMSGTHVHECLGMTEMAGITAVTPPGVLGPAGCVGFPPPYSQMRIVDADDDGRPTDHEVPDEQVGLVLFKSPNVFSGYVDEADNDGVMTPDGWLVTGDLGWRDHQGRLNFAGRAKDLIIRGGHNIDPQTIEDALHSHPAVEMAAAVGAPDTYAGELPVAFVTLVPGAVVTMEELLAHTVIRVDEPPARPKRITVLDSMPVTGVGKLFKPKLRQLAAIEVVNQLLQLHLDGPNPTVRVEARGLDEVLVLVEGDTDPAEIVDAARGVLARLGVKGTVIVQLVGPRLVSHSVSENQCV</sequence>
<keyword evidence="2" id="KW-0436">Ligase</keyword>
<proteinExistence type="inferred from homology"/>
<name>A0A2A5J1D4_RHOSG</name>
<dbReference type="PANTHER" id="PTHR43201">
    <property type="entry name" value="ACYL-COA SYNTHETASE"/>
    <property type="match status" value="1"/>
</dbReference>
<dbReference type="PROSITE" id="PS00455">
    <property type="entry name" value="AMP_BINDING"/>
    <property type="match status" value="1"/>
</dbReference>
<dbReference type="EMBL" id="NOVD01000058">
    <property type="protein sequence ID" value="PCK23037.1"/>
    <property type="molecule type" value="Genomic_DNA"/>
</dbReference>
<dbReference type="RefSeq" id="WP_099698830.1">
    <property type="nucleotide sequence ID" value="NZ_NOVD01000058.1"/>
</dbReference>
<dbReference type="InterPro" id="IPR025110">
    <property type="entry name" value="AMP-bd_C"/>
</dbReference>
<dbReference type="NCBIfam" id="NF005714">
    <property type="entry name" value="PRK07529.1"/>
    <property type="match status" value="1"/>
</dbReference>
<dbReference type="SUPFAM" id="SSF56801">
    <property type="entry name" value="Acetyl-CoA synthetase-like"/>
    <property type="match status" value="1"/>
</dbReference>
<evidence type="ECO:0000256" key="2">
    <source>
        <dbReference type="ARBA" id="ARBA00022598"/>
    </source>
</evidence>
<dbReference type="Gene3D" id="3.40.50.12780">
    <property type="entry name" value="N-terminal domain of ligase-like"/>
    <property type="match status" value="1"/>
</dbReference>
<dbReference type="InterPro" id="IPR020845">
    <property type="entry name" value="AMP-binding_CS"/>
</dbReference>
<dbReference type="Pfam" id="PF00501">
    <property type="entry name" value="AMP-binding"/>
    <property type="match status" value="1"/>
</dbReference>
<reference evidence="5 6" key="1">
    <citation type="submission" date="2017-07" db="EMBL/GenBank/DDBJ databases">
        <title>Draft sequence of Rhodococcus enclensis 23b-28.</title>
        <authorList>
            <person name="Besaury L."/>
            <person name="Sancelme M."/>
            <person name="Amato P."/>
            <person name="Lallement A."/>
            <person name="Delort A.-M."/>
        </authorList>
    </citation>
    <scope>NUCLEOTIDE SEQUENCE [LARGE SCALE GENOMIC DNA]</scope>
    <source>
        <strain evidence="5 6">23b-28</strain>
    </source>
</reference>
<dbReference type="PANTHER" id="PTHR43201:SF5">
    <property type="entry name" value="MEDIUM-CHAIN ACYL-COA LIGASE ACSF2, MITOCHONDRIAL"/>
    <property type="match status" value="1"/>
</dbReference>
<dbReference type="InterPro" id="IPR042099">
    <property type="entry name" value="ANL_N_sf"/>
</dbReference>
<evidence type="ECO:0000313" key="6">
    <source>
        <dbReference type="Proteomes" id="UP000230886"/>
    </source>
</evidence>
<dbReference type="GO" id="GO:0006631">
    <property type="term" value="P:fatty acid metabolic process"/>
    <property type="evidence" value="ECO:0007669"/>
    <property type="project" value="TreeGrafter"/>
</dbReference>
<accession>A0A2A5J1D4</accession>
<dbReference type="GO" id="GO:0031956">
    <property type="term" value="F:medium-chain fatty acid-CoA ligase activity"/>
    <property type="evidence" value="ECO:0007669"/>
    <property type="project" value="TreeGrafter"/>
</dbReference>
<evidence type="ECO:0000259" key="4">
    <source>
        <dbReference type="Pfam" id="PF13193"/>
    </source>
</evidence>
<dbReference type="Pfam" id="PF13193">
    <property type="entry name" value="AMP-binding_C"/>
    <property type="match status" value="1"/>
</dbReference>
<dbReference type="Gene3D" id="3.30.300.30">
    <property type="match status" value="1"/>
</dbReference>
<dbReference type="InterPro" id="IPR000873">
    <property type="entry name" value="AMP-dep_synth/lig_dom"/>
</dbReference>
<comment type="similarity">
    <text evidence="1">Belongs to the ATP-dependent AMP-binding enzyme family.</text>
</comment>
<dbReference type="AlphaFoldDB" id="A0A2A5J1D4"/>
<evidence type="ECO:0000313" key="5">
    <source>
        <dbReference type="EMBL" id="PCK23037.1"/>
    </source>
</evidence>
<feature type="domain" description="AMP-dependent synthetase/ligase" evidence="3">
    <location>
        <begin position="44"/>
        <end position="434"/>
    </location>
</feature>
<evidence type="ECO:0000259" key="3">
    <source>
        <dbReference type="Pfam" id="PF00501"/>
    </source>
</evidence>
<gene>
    <name evidence="5" type="ORF">CHR55_31010</name>
</gene>